<dbReference type="RefSeq" id="WP_023493801.1">
    <property type="nucleotide sequence ID" value="NZ_AYLO01000030.1"/>
</dbReference>
<dbReference type="PANTHER" id="PTHR43861:SF1">
    <property type="entry name" value="TRANS-ACONITATE 2-METHYLTRANSFERASE"/>
    <property type="match status" value="1"/>
</dbReference>
<dbReference type="SUPFAM" id="SSF53335">
    <property type="entry name" value="S-adenosyl-L-methionine-dependent methyltransferases"/>
    <property type="match status" value="1"/>
</dbReference>
<organism evidence="2 3">
    <name type="scientific">Methyloglobulus morosus KoM1</name>
    <dbReference type="NCBI Taxonomy" id="1116472"/>
    <lineage>
        <taxon>Bacteria</taxon>
        <taxon>Pseudomonadati</taxon>
        <taxon>Pseudomonadota</taxon>
        <taxon>Gammaproteobacteria</taxon>
        <taxon>Methylococcales</taxon>
        <taxon>Methylococcaceae</taxon>
        <taxon>Methyloglobulus</taxon>
    </lineage>
</organism>
<keyword evidence="2" id="KW-0808">Transferase</keyword>
<dbReference type="OrthoDB" id="7856199at2"/>
<dbReference type="Pfam" id="PF08241">
    <property type="entry name" value="Methyltransf_11"/>
    <property type="match status" value="1"/>
</dbReference>
<proteinExistence type="predicted"/>
<name>V5C8Z5_9GAMM</name>
<dbReference type="CDD" id="cd02440">
    <property type="entry name" value="AdoMet_MTases"/>
    <property type="match status" value="1"/>
</dbReference>
<dbReference type="GO" id="GO:0032259">
    <property type="term" value="P:methylation"/>
    <property type="evidence" value="ECO:0007669"/>
    <property type="project" value="UniProtKB-KW"/>
</dbReference>
<protein>
    <submittedName>
        <fullName evidence="2">Methyltransferase type 11</fullName>
    </submittedName>
</protein>
<feature type="domain" description="Methyltransferase type 11" evidence="1">
    <location>
        <begin position="54"/>
        <end position="155"/>
    </location>
</feature>
<dbReference type="Gene3D" id="3.40.50.150">
    <property type="entry name" value="Vaccinia Virus protein VP39"/>
    <property type="match status" value="1"/>
</dbReference>
<dbReference type="InterPro" id="IPR013216">
    <property type="entry name" value="Methyltransf_11"/>
</dbReference>
<dbReference type="PANTHER" id="PTHR43861">
    <property type="entry name" value="TRANS-ACONITATE 2-METHYLTRANSFERASE-RELATED"/>
    <property type="match status" value="1"/>
</dbReference>
<dbReference type="GO" id="GO:0008757">
    <property type="term" value="F:S-adenosylmethionine-dependent methyltransferase activity"/>
    <property type="evidence" value="ECO:0007669"/>
    <property type="project" value="InterPro"/>
</dbReference>
<evidence type="ECO:0000259" key="1">
    <source>
        <dbReference type="Pfam" id="PF08241"/>
    </source>
</evidence>
<dbReference type="STRING" id="1116472.MGMO_30c00130"/>
<comment type="caution">
    <text evidence="2">The sequence shown here is derived from an EMBL/GenBank/DDBJ whole genome shotgun (WGS) entry which is preliminary data.</text>
</comment>
<keyword evidence="3" id="KW-1185">Reference proteome</keyword>
<evidence type="ECO:0000313" key="3">
    <source>
        <dbReference type="Proteomes" id="UP000017842"/>
    </source>
</evidence>
<sequence length="247" mass="27715">MTQSANYDALFSGVIGQEYEMLKLICPLMTEMSRMVGEAVRDFPRTQDKLNVVELGGGTGITTLALLTAGDGLHITSIDNEPTMQDQAKQNLKAWEEEGRLTFNGQDALSALQAMPPASVDMVASAYTLHNFLDSYRQDVIRECYRVLKPGGQFINGDRYAFDDISRHTRVIQEEVAGYFKVLTEINRLDLLEHWIVHLFSDESENHVMRQSNAIRQLHEAGFSDISISDRMAVNALVKAVKPFITN</sequence>
<dbReference type="AlphaFoldDB" id="V5C8Z5"/>
<keyword evidence="2" id="KW-0489">Methyltransferase</keyword>
<reference evidence="2 3" key="1">
    <citation type="journal article" date="2013" name="Genome Announc.">
        <title>Draft Genome Sequence of the Methanotrophic Gammaproteobacterium Methyloglobulus morosus DSM 22980 Strain KoM1.</title>
        <authorList>
            <person name="Poehlein A."/>
            <person name="Deutzmann J.S."/>
            <person name="Daniel R."/>
            <person name="Simeonova D.D."/>
        </authorList>
    </citation>
    <scope>NUCLEOTIDE SEQUENCE [LARGE SCALE GENOMIC DNA]</scope>
    <source>
        <strain evidence="2 3">KoM1</strain>
    </source>
</reference>
<gene>
    <name evidence="2" type="ORF">MGMO_30c00130</name>
</gene>
<dbReference type="InterPro" id="IPR029063">
    <property type="entry name" value="SAM-dependent_MTases_sf"/>
</dbReference>
<accession>V5C8Z5</accession>
<evidence type="ECO:0000313" key="2">
    <source>
        <dbReference type="EMBL" id="ESS73218.1"/>
    </source>
</evidence>
<dbReference type="eggNOG" id="COG2226">
    <property type="taxonomic scope" value="Bacteria"/>
</dbReference>
<dbReference type="PATRIC" id="fig|1116472.3.peg.930"/>
<dbReference type="Proteomes" id="UP000017842">
    <property type="component" value="Unassembled WGS sequence"/>
</dbReference>
<dbReference type="EMBL" id="AYLO01000030">
    <property type="protein sequence ID" value="ESS73218.1"/>
    <property type="molecule type" value="Genomic_DNA"/>
</dbReference>